<dbReference type="InterPro" id="IPR001542">
    <property type="entry name" value="Defensin_invertebrate/fungal"/>
</dbReference>
<dbReference type="PANTHER" id="PTHR13645:SF0">
    <property type="entry name" value="DEFENSIN"/>
    <property type="match status" value="1"/>
</dbReference>
<keyword evidence="11" id="KW-1185">Reference proteome</keyword>
<evidence type="ECO:0000313" key="11">
    <source>
        <dbReference type="Proteomes" id="UP000695000"/>
    </source>
</evidence>
<dbReference type="PANTHER" id="PTHR13645">
    <property type="entry name" value="DEFENSIN"/>
    <property type="match status" value="1"/>
</dbReference>
<comment type="subcellular location">
    <subcellularLocation>
        <location evidence="1">Secreted</location>
    </subcellularLocation>
</comment>
<dbReference type="Proteomes" id="UP000695000">
    <property type="component" value="Unplaced"/>
</dbReference>
<feature type="chain" id="PRO_5046024064" evidence="9">
    <location>
        <begin position="21"/>
        <end position="85"/>
    </location>
</feature>
<keyword evidence="7" id="KW-0044">Antibiotic</keyword>
<evidence type="ECO:0000256" key="5">
    <source>
        <dbReference type="ARBA" id="ARBA00022859"/>
    </source>
</evidence>
<evidence type="ECO:0000313" key="12">
    <source>
        <dbReference type="RefSeq" id="XP_017770643.1"/>
    </source>
</evidence>
<evidence type="ECO:0000256" key="3">
    <source>
        <dbReference type="ARBA" id="ARBA00022529"/>
    </source>
</evidence>
<dbReference type="SUPFAM" id="SSF57095">
    <property type="entry name" value="Scorpion toxin-like"/>
    <property type="match status" value="1"/>
</dbReference>
<name>A0ABM1M7U3_NICVS</name>
<evidence type="ECO:0000256" key="8">
    <source>
        <dbReference type="ARBA" id="ARBA00023157"/>
    </source>
</evidence>
<dbReference type="Pfam" id="PF01097">
    <property type="entry name" value="Defensin_2"/>
    <property type="match status" value="1"/>
</dbReference>
<accession>A0ABM1M7U3</accession>
<keyword evidence="6" id="KW-0211">Defensin</keyword>
<keyword evidence="9" id="KW-0732">Signal</keyword>
<dbReference type="Gene3D" id="3.30.30.10">
    <property type="entry name" value="Knottin, scorpion toxin-like"/>
    <property type="match status" value="1"/>
</dbReference>
<keyword evidence="2" id="KW-0964">Secreted</keyword>
<dbReference type="RefSeq" id="XP_017770643.1">
    <property type="nucleotide sequence ID" value="XM_017915154.1"/>
</dbReference>
<feature type="domain" description="Invertebrate defensins family profile" evidence="10">
    <location>
        <begin position="40"/>
        <end position="85"/>
    </location>
</feature>
<organism evidence="11 12">
    <name type="scientific">Nicrophorus vespilloides</name>
    <name type="common">Boreal carrion beetle</name>
    <dbReference type="NCBI Taxonomy" id="110193"/>
    <lineage>
        <taxon>Eukaryota</taxon>
        <taxon>Metazoa</taxon>
        <taxon>Ecdysozoa</taxon>
        <taxon>Arthropoda</taxon>
        <taxon>Hexapoda</taxon>
        <taxon>Insecta</taxon>
        <taxon>Pterygota</taxon>
        <taxon>Neoptera</taxon>
        <taxon>Endopterygota</taxon>
        <taxon>Coleoptera</taxon>
        <taxon>Polyphaga</taxon>
        <taxon>Staphyliniformia</taxon>
        <taxon>Silphidae</taxon>
        <taxon>Nicrophorinae</taxon>
        <taxon>Nicrophorus</taxon>
    </lineage>
</organism>
<dbReference type="InterPro" id="IPR036574">
    <property type="entry name" value="Scorpion_toxin-like_sf"/>
</dbReference>
<protein>
    <submittedName>
        <fullName evidence="12">Defensin</fullName>
    </submittedName>
</protein>
<dbReference type="GeneID" id="108558285"/>
<keyword evidence="8" id="KW-1015">Disulfide bond</keyword>
<gene>
    <name evidence="12" type="primary">LOC108558285</name>
</gene>
<evidence type="ECO:0000256" key="1">
    <source>
        <dbReference type="ARBA" id="ARBA00004613"/>
    </source>
</evidence>
<evidence type="ECO:0000256" key="2">
    <source>
        <dbReference type="ARBA" id="ARBA00022525"/>
    </source>
</evidence>
<evidence type="ECO:0000256" key="9">
    <source>
        <dbReference type="SAM" id="SignalP"/>
    </source>
</evidence>
<evidence type="ECO:0000256" key="4">
    <source>
        <dbReference type="ARBA" id="ARBA00022588"/>
    </source>
</evidence>
<sequence length="85" mass="9198">MKFFFALVALCLMVASFVSAGPVEQDAEGQVVERANRQRRVTCDLLSVSTPYGSVNHSVCAAHCLAMLKGFRGGRCIDGVCNCRK</sequence>
<evidence type="ECO:0000256" key="6">
    <source>
        <dbReference type="ARBA" id="ARBA00022940"/>
    </source>
</evidence>
<evidence type="ECO:0000256" key="7">
    <source>
        <dbReference type="ARBA" id="ARBA00023022"/>
    </source>
</evidence>
<feature type="signal peptide" evidence="9">
    <location>
        <begin position="1"/>
        <end position="20"/>
    </location>
</feature>
<keyword evidence="5" id="KW-0391">Immunity</keyword>
<evidence type="ECO:0000259" key="10">
    <source>
        <dbReference type="PROSITE" id="PS51378"/>
    </source>
</evidence>
<dbReference type="CDD" id="cd21806">
    <property type="entry name" value="DEFL_defensin-like"/>
    <property type="match status" value="1"/>
</dbReference>
<proteinExistence type="predicted"/>
<dbReference type="PROSITE" id="PS51378">
    <property type="entry name" value="INVERT_DEFENSINS"/>
    <property type="match status" value="1"/>
</dbReference>
<keyword evidence="4" id="KW-0399">Innate immunity</keyword>
<keyword evidence="3" id="KW-0929">Antimicrobial</keyword>
<reference evidence="12" key="1">
    <citation type="submission" date="2025-08" db="UniProtKB">
        <authorList>
            <consortium name="RefSeq"/>
        </authorList>
    </citation>
    <scope>IDENTIFICATION</scope>
    <source>
        <tissue evidence="12">Whole Larva</tissue>
    </source>
</reference>